<dbReference type="InterPro" id="IPR002937">
    <property type="entry name" value="Amino_oxidase"/>
</dbReference>
<keyword evidence="5" id="KW-0274">FAD</keyword>
<keyword evidence="6" id="KW-0560">Oxidoreductase</keyword>
<sequence length="925" mass="98990">MCACMMAVNLFLLVALPCAASLKVAVVGAGWGGLSAAHQLSKQPGVEVVLIDAAPRVGGLVRDGFKTAGGRRAEAGQHGFWSEYHNIFALVDELGLNADDVFTQYAEQGQYSPKGLEAIWPVFKDQPRLPTGLAQGLYTKFLNLPPTDLATAAPLVAAFSELDFNDEAIMKRYDRMTFRDLCARMGVSSRLYEEAFEPMILTGLFAPGTQVSAAAAMGMAYFFVLKSQGAFDVRWCKGDVGELLFDPWLAQLAARGVELRAGVRVAQLVPSASAKRIEALELSDGSRIEADEVVLAVGVSALRGLAASSPMLAATREFGGFTRLRGTDCLAIRLWFDSPVTLPYSANPAWGFEEGTGTTFFDLRAIQAPKFDDEPGAVIEIDFYNSAAMLALSDADLVERAHGHLKAIVPALRNAKVLDSAVVRLPNSVTWFSPGSYPLLPATRSTAFENVKYCGDYVRSSHGSWSQEKAYVTGMEAANACVGREVATPIPLEPDEPHVKLARQAAKAMRDALGPFAPTIPGLLSATVDDDEFAGARGYNLALSDEQNALKELARSFALNEMIPVAAKYDKTMEFPQDVFEKAWELGLVNTHVPEDCGGLGLGCFEGVIIGEELAYGCTGIMTAMEANGLASAPVILAGTTEQKKKYLGRLTEAPLQAAYGVTEPGAGSDVAGAKTTAVKKGDSWVLNGQKMWITNGGVANWFFVLAKTDPTKNAGSAFTGFIVDADTPGITVGRKEINMGQRCSDTRGITFEDVVVPAANVLGAEGFGFKVAMGAFDHTRPPVAAGAVGLARRAMDEAIAYAKERKTMGVPIAHHQAVSFMIADMAMGIEAGRCLVHKSAWEIDQGRKNTMFASMAKAFAGDHANKVAADAVQIFGGNGFNTEYPVEKLMRDAKIYQIYEGTSQIQRLIISREIFSRPNGGLAP</sequence>
<evidence type="ECO:0000256" key="1">
    <source>
        <dbReference type="ARBA" id="ARBA00001974"/>
    </source>
</evidence>
<dbReference type="EMBL" id="JWZX01003266">
    <property type="protein sequence ID" value="KOO22622.1"/>
    <property type="molecule type" value="Genomic_DNA"/>
</dbReference>
<dbReference type="Gene3D" id="1.10.540.10">
    <property type="entry name" value="Acyl-CoA dehydrogenase/oxidase, N-terminal domain"/>
    <property type="match status" value="1"/>
</dbReference>
<evidence type="ECO:0000259" key="9">
    <source>
        <dbReference type="Pfam" id="PF01593"/>
    </source>
</evidence>
<feature type="signal peptide" evidence="7">
    <location>
        <begin position="1"/>
        <end position="21"/>
    </location>
</feature>
<evidence type="ECO:0000256" key="6">
    <source>
        <dbReference type="ARBA" id="ARBA00023002"/>
    </source>
</evidence>
<feature type="domain" description="Amine oxidase" evidence="9">
    <location>
        <begin position="33"/>
        <end position="481"/>
    </location>
</feature>
<evidence type="ECO:0000313" key="12">
    <source>
        <dbReference type="EMBL" id="KOO22622.1"/>
    </source>
</evidence>
<dbReference type="InterPro" id="IPR037069">
    <property type="entry name" value="AcylCoA_DH/ox_N_sf"/>
</dbReference>
<comment type="similarity">
    <text evidence="2">Belongs to the acyl-CoA dehydrogenase family.</text>
</comment>
<dbReference type="FunFam" id="2.40.110.10:FF:000001">
    <property type="entry name" value="Acyl-CoA dehydrogenase, mitochondrial"/>
    <property type="match status" value="1"/>
</dbReference>
<dbReference type="SUPFAM" id="SSF51905">
    <property type="entry name" value="FAD/NAD(P)-binding domain"/>
    <property type="match status" value="1"/>
</dbReference>
<dbReference type="GO" id="GO:0050660">
    <property type="term" value="F:flavin adenine dinucleotide binding"/>
    <property type="evidence" value="ECO:0007669"/>
    <property type="project" value="InterPro"/>
</dbReference>
<dbReference type="Pfam" id="PF02770">
    <property type="entry name" value="Acyl-CoA_dh_M"/>
    <property type="match status" value="1"/>
</dbReference>
<dbReference type="FunFam" id="1.10.540.10:FF:000010">
    <property type="entry name" value="Medium-chain specific acyl-CoA dehydrogenase, mitochondrial"/>
    <property type="match status" value="1"/>
</dbReference>
<evidence type="ECO:0000256" key="5">
    <source>
        <dbReference type="ARBA" id="ARBA00022827"/>
    </source>
</evidence>
<keyword evidence="13" id="KW-1185">Reference proteome</keyword>
<dbReference type="PROSITE" id="PS00072">
    <property type="entry name" value="ACYL_COA_DH_1"/>
    <property type="match status" value="1"/>
</dbReference>
<dbReference type="PANTHER" id="PTHR48083:SF2">
    <property type="entry name" value="MEDIUM-CHAIN SPECIFIC ACYL-COA DEHYDROGENASE, MITOCHONDRIAL"/>
    <property type="match status" value="1"/>
</dbReference>
<dbReference type="Gene3D" id="2.40.110.10">
    <property type="entry name" value="Butyryl-CoA Dehydrogenase, subunit A, domain 2"/>
    <property type="match status" value="1"/>
</dbReference>
<dbReference type="InterPro" id="IPR050741">
    <property type="entry name" value="Acyl-CoA_dehydrogenase"/>
</dbReference>
<reference evidence="13" key="1">
    <citation type="journal article" date="2015" name="PLoS Genet.">
        <title>Genome Sequence and Transcriptome Analyses of Chrysochromulina tobin: Metabolic Tools for Enhanced Algal Fitness in the Prominent Order Prymnesiales (Haptophyceae).</title>
        <authorList>
            <person name="Hovde B.T."/>
            <person name="Deodato C.R."/>
            <person name="Hunsperger H.M."/>
            <person name="Ryken S.A."/>
            <person name="Yost W."/>
            <person name="Jha R.K."/>
            <person name="Patterson J."/>
            <person name="Monnat R.J. Jr."/>
            <person name="Barlow S.B."/>
            <person name="Starkenburg S.R."/>
            <person name="Cattolico R.A."/>
        </authorList>
    </citation>
    <scope>NUCLEOTIDE SEQUENCE</scope>
    <source>
        <strain evidence="13">CCMP291</strain>
    </source>
</reference>
<feature type="domain" description="Acyl-CoA dehydrogenase/oxidase C-terminal" evidence="8">
    <location>
        <begin position="769"/>
        <end position="915"/>
    </location>
</feature>
<proteinExistence type="inferred from homology"/>
<dbReference type="SUPFAM" id="SSF56645">
    <property type="entry name" value="Acyl-CoA dehydrogenase NM domain-like"/>
    <property type="match status" value="1"/>
</dbReference>
<accession>A0A0M0J8F1</accession>
<dbReference type="InterPro" id="IPR006091">
    <property type="entry name" value="Acyl-CoA_Oxase/DH_mid-dom"/>
</dbReference>
<dbReference type="OrthoDB" id="9988775at2759"/>
<dbReference type="Pfam" id="PF00441">
    <property type="entry name" value="Acyl-CoA_dh_1"/>
    <property type="match status" value="1"/>
</dbReference>
<dbReference type="Proteomes" id="UP000037460">
    <property type="component" value="Unassembled WGS sequence"/>
</dbReference>
<evidence type="ECO:0000256" key="4">
    <source>
        <dbReference type="ARBA" id="ARBA00022630"/>
    </source>
</evidence>
<dbReference type="AlphaFoldDB" id="A0A0M0J8F1"/>
<evidence type="ECO:0000313" key="13">
    <source>
        <dbReference type="Proteomes" id="UP000037460"/>
    </source>
</evidence>
<dbReference type="Gene3D" id="1.20.140.10">
    <property type="entry name" value="Butyryl-CoA Dehydrogenase, subunit A, domain 3"/>
    <property type="match status" value="1"/>
</dbReference>
<dbReference type="Pfam" id="PF01593">
    <property type="entry name" value="Amino_oxidase"/>
    <property type="match status" value="1"/>
</dbReference>
<comment type="cofactor">
    <cofactor evidence="1">
        <name>FAD</name>
        <dbReference type="ChEBI" id="CHEBI:57692"/>
    </cofactor>
</comment>
<evidence type="ECO:0000259" key="8">
    <source>
        <dbReference type="Pfam" id="PF00441"/>
    </source>
</evidence>
<dbReference type="SUPFAM" id="SSF47203">
    <property type="entry name" value="Acyl-CoA dehydrogenase C-terminal domain-like"/>
    <property type="match status" value="1"/>
</dbReference>
<name>A0A0M0J8F1_9EUKA</name>
<evidence type="ECO:0000256" key="7">
    <source>
        <dbReference type="SAM" id="SignalP"/>
    </source>
</evidence>
<evidence type="ECO:0000259" key="10">
    <source>
        <dbReference type="Pfam" id="PF02770"/>
    </source>
</evidence>
<organism evidence="12 13">
    <name type="scientific">Chrysochromulina tobinii</name>
    <dbReference type="NCBI Taxonomy" id="1460289"/>
    <lineage>
        <taxon>Eukaryota</taxon>
        <taxon>Haptista</taxon>
        <taxon>Haptophyta</taxon>
        <taxon>Prymnesiophyceae</taxon>
        <taxon>Prymnesiales</taxon>
        <taxon>Chrysochromulinaceae</taxon>
        <taxon>Chrysochromulina</taxon>
    </lineage>
</organism>
<dbReference type="InterPro" id="IPR013786">
    <property type="entry name" value="AcylCoA_DH/ox_N"/>
</dbReference>
<dbReference type="GO" id="GO:0070991">
    <property type="term" value="F:medium-chain fatty acyl-CoA dehydrogenase activity"/>
    <property type="evidence" value="ECO:0007669"/>
    <property type="project" value="TreeGrafter"/>
</dbReference>
<keyword evidence="4" id="KW-0285">Flavoprotein</keyword>
<evidence type="ECO:0000256" key="3">
    <source>
        <dbReference type="ARBA" id="ARBA00019125"/>
    </source>
</evidence>
<feature type="domain" description="Acyl-CoA dehydrogenase/oxidase N-terminal" evidence="11">
    <location>
        <begin position="544"/>
        <end position="652"/>
    </location>
</feature>
<dbReference type="PRINTS" id="PR00419">
    <property type="entry name" value="ADXRDTASE"/>
</dbReference>
<feature type="chain" id="PRO_5005601627" description="Medium-chain specific acyl-CoA dehydrogenase, mitochondrial" evidence="7">
    <location>
        <begin position="22"/>
        <end position="925"/>
    </location>
</feature>
<protein>
    <recommendedName>
        <fullName evidence="3">Medium-chain specific acyl-CoA dehydrogenase, mitochondrial</fullName>
    </recommendedName>
</protein>
<dbReference type="Gene3D" id="3.50.50.60">
    <property type="entry name" value="FAD/NAD(P)-binding domain"/>
    <property type="match status" value="1"/>
</dbReference>
<dbReference type="Pfam" id="PF02771">
    <property type="entry name" value="Acyl-CoA_dh_N"/>
    <property type="match status" value="1"/>
</dbReference>
<gene>
    <name evidence="12" type="ORF">Ctob_001617</name>
</gene>
<dbReference type="GO" id="GO:0005739">
    <property type="term" value="C:mitochondrion"/>
    <property type="evidence" value="ECO:0007669"/>
    <property type="project" value="TreeGrafter"/>
</dbReference>
<comment type="caution">
    <text evidence="12">The sequence shown here is derived from an EMBL/GenBank/DDBJ whole genome shotgun (WGS) entry which is preliminary data.</text>
</comment>
<dbReference type="FunFam" id="1.20.140.10:FF:000011">
    <property type="entry name" value="Medium-chain specific acyl-CoA dehydrogenase, mitochondrial"/>
    <property type="match status" value="1"/>
</dbReference>
<dbReference type="PANTHER" id="PTHR48083">
    <property type="entry name" value="MEDIUM-CHAIN SPECIFIC ACYL-COA DEHYDROGENASE, MITOCHONDRIAL-RELATED"/>
    <property type="match status" value="1"/>
</dbReference>
<feature type="domain" description="Acyl-CoA oxidase/dehydrogenase middle" evidence="10">
    <location>
        <begin position="659"/>
        <end position="755"/>
    </location>
</feature>
<keyword evidence="7" id="KW-0732">Signal</keyword>
<dbReference type="PROSITE" id="PS00073">
    <property type="entry name" value="ACYL_COA_DH_2"/>
    <property type="match status" value="1"/>
</dbReference>
<dbReference type="InterPro" id="IPR006089">
    <property type="entry name" value="Acyl-CoA_DH_CS"/>
</dbReference>
<evidence type="ECO:0000259" key="11">
    <source>
        <dbReference type="Pfam" id="PF02771"/>
    </source>
</evidence>
<evidence type="ECO:0000256" key="2">
    <source>
        <dbReference type="ARBA" id="ARBA00009347"/>
    </source>
</evidence>
<dbReference type="InterPro" id="IPR036188">
    <property type="entry name" value="FAD/NAD-bd_sf"/>
</dbReference>
<dbReference type="InterPro" id="IPR036250">
    <property type="entry name" value="AcylCo_DH-like_C"/>
</dbReference>
<dbReference type="GO" id="GO:0051793">
    <property type="term" value="P:medium-chain fatty acid catabolic process"/>
    <property type="evidence" value="ECO:0007669"/>
    <property type="project" value="TreeGrafter"/>
</dbReference>
<dbReference type="InterPro" id="IPR046373">
    <property type="entry name" value="Acyl-CoA_Oxase/DH_mid-dom_sf"/>
</dbReference>
<dbReference type="InterPro" id="IPR009075">
    <property type="entry name" value="AcylCo_DH/oxidase_C"/>
</dbReference>
<dbReference type="InterPro" id="IPR009100">
    <property type="entry name" value="AcylCoA_DH/oxidase_NM_dom_sf"/>
</dbReference>